<keyword evidence="2" id="KW-0472">Membrane</keyword>
<keyword evidence="4" id="KW-1185">Reference proteome</keyword>
<gene>
    <name evidence="3" type="ORF">DASC09_042620</name>
</gene>
<dbReference type="EMBL" id="BTFZ01000011">
    <property type="protein sequence ID" value="GMM36937.1"/>
    <property type="molecule type" value="Genomic_DNA"/>
</dbReference>
<reference evidence="3 4" key="1">
    <citation type="journal article" date="2023" name="Elife">
        <title>Identification of key yeast species and microbe-microbe interactions impacting larval growth of Drosophila in the wild.</title>
        <authorList>
            <person name="Mure A."/>
            <person name="Sugiura Y."/>
            <person name="Maeda R."/>
            <person name="Honda K."/>
            <person name="Sakurai N."/>
            <person name="Takahashi Y."/>
            <person name="Watada M."/>
            <person name="Katoh T."/>
            <person name="Gotoh A."/>
            <person name="Gotoh Y."/>
            <person name="Taniguchi I."/>
            <person name="Nakamura K."/>
            <person name="Hayashi T."/>
            <person name="Katayama T."/>
            <person name="Uemura T."/>
            <person name="Hattori Y."/>
        </authorList>
    </citation>
    <scope>NUCLEOTIDE SEQUENCE [LARGE SCALE GENOMIC DNA]</scope>
    <source>
        <strain evidence="3 4">SC-9</strain>
    </source>
</reference>
<dbReference type="RefSeq" id="XP_064853933.1">
    <property type="nucleotide sequence ID" value="XM_064997861.1"/>
</dbReference>
<keyword evidence="2" id="KW-1133">Transmembrane helix</keyword>
<protein>
    <submittedName>
        <fullName evidence="3">Uncharacterized protein</fullName>
    </submittedName>
</protein>
<sequence length="146" mass="16252">MPGSPFNNEDMPFYLLAVFLAPATIYFKNGNKYRDVQLWMNFLLFFPVIFSFFGHFIAICHAWYFIYHHSAITGSETGSYLDRLQFNNDDDIESFDGPDVQAAVPNAYNANNEAGASSAGHAVPSYSDAISNGKQPVGFSDNKSQV</sequence>
<organism evidence="3 4">
    <name type="scientific">Saccharomycopsis crataegensis</name>
    <dbReference type="NCBI Taxonomy" id="43959"/>
    <lineage>
        <taxon>Eukaryota</taxon>
        <taxon>Fungi</taxon>
        <taxon>Dikarya</taxon>
        <taxon>Ascomycota</taxon>
        <taxon>Saccharomycotina</taxon>
        <taxon>Saccharomycetes</taxon>
        <taxon>Saccharomycopsidaceae</taxon>
        <taxon>Saccharomycopsis</taxon>
    </lineage>
</organism>
<dbReference type="AlphaFoldDB" id="A0AAV5QR50"/>
<evidence type="ECO:0000313" key="4">
    <source>
        <dbReference type="Proteomes" id="UP001360560"/>
    </source>
</evidence>
<dbReference type="Proteomes" id="UP001360560">
    <property type="component" value="Unassembled WGS sequence"/>
</dbReference>
<accession>A0AAV5QR50</accession>
<feature type="transmembrane region" description="Helical" evidence="2">
    <location>
        <begin position="12"/>
        <end position="30"/>
    </location>
</feature>
<name>A0AAV5QR50_9ASCO</name>
<proteinExistence type="predicted"/>
<evidence type="ECO:0000256" key="2">
    <source>
        <dbReference type="SAM" id="Phobius"/>
    </source>
</evidence>
<comment type="caution">
    <text evidence="3">The sequence shown here is derived from an EMBL/GenBank/DDBJ whole genome shotgun (WGS) entry which is preliminary data.</text>
</comment>
<feature type="region of interest" description="Disordered" evidence="1">
    <location>
        <begin position="114"/>
        <end position="146"/>
    </location>
</feature>
<evidence type="ECO:0000256" key="1">
    <source>
        <dbReference type="SAM" id="MobiDB-lite"/>
    </source>
</evidence>
<keyword evidence="2" id="KW-0812">Transmembrane</keyword>
<dbReference type="GeneID" id="90074912"/>
<evidence type="ECO:0000313" key="3">
    <source>
        <dbReference type="EMBL" id="GMM36937.1"/>
    </source>
</evidence>
<feature type="transmembrane region" description="Helical" evidence="2">
    <location>
        <begin position="42"/>
        <end position="66"/>
    </location>
</feature>